<reference evidence="3" key="1">
    <citation type="submission" date="2022-12" db="EMBL/GenBank/DDBJ databases">
        <title>Reference genome sequencing for broad-spectrum identification of bacterial and archaeal isolates by mass spectrometry.</title>
        <authorList>
            <person name="Sekiguchi Y."/>
            <person name="Tourlousse D.M."/>
        </authorList>
    </citation>
    <scope>NUCLEOTIDE SEQUENCE</scope>
    <source>
        <strain evidence="3">10succ1</strain>
    </source>
</reference>
<dbReference type="PANTHER" id="PTHR39081:SF1">
    <property type="entry name" value="MUT7-C RNASE DOMAIN-CONTAINING PROTEIN"/>
    <property type="match status" value="1"/>
</dbReference>
<keyword evidence="4" id="KW-1185">Reference proteome</keyword>
<evidence type="ECO:0000313" key="4">
    <source>
        <dbReference type="Proteomes" id="UP001144471"/>
    </source>
</evidence>
<evidence type="ECO:0000313" key="3">
    <source>
        <dbReference type="EMBL" id="GLI56836.1"/>
    </source>
</evidence>
<feature type="domain" description="Ubiquitin Mut7-C" evidence="2">
    <location>
        <begin position="1"/>
        <end position="78"/>
    </location>
</feature>
<dbReference type="EMBL" id="BSDY01000010">
    <property type="protein sequence ID" value="GLI56836.1"/>
    <property type="molecule type" value="Genomic_DNA"/>
</dbReference>
<sequence length="248" mass="28811">MKDVTITFHGYLNKLLPREKRGRTLRGELKDARSIKDLIEAMGIPHTEVGRVLVGGCTNPISAQLRGGEDIQVYPAFIDINNPIEEITLPPMPRRFILDVHLGTLAKYMRALGIDTLYENYYSDEEIVETALREGRTILTRDRGILKRKSVEYGYLVKSNRSREQLMEIFINFDLLPSVQTFSRCLRCNGSLKEVEKREVAHELDPLTEKFYDEFFRCSSCNSLYWKGGHWERMKVFIDNFLIELKAR</sequence>
<comment type="caution">
    <text evidence="3">The sequence shown here is derived from an EMBL/GenBank/DDBJ whole genome shotgun (WGS) entry which is preliminary data.</text>
</comment>
<dbReference type="InterPro" id="IPR002782">
    <property type="entry name" value="Mut7-C_RNAse_dom"/>
</dbReference>
<proteinExistence type="predicted"/>
<dbReference type="InterPro" id="IPR027798">
    <property type="entry name" value="Ub_Mut7C"/>
</dbReference>
<accession>A0A9W6LN00</accession>
<dbReference type="PANTHER" id="PTHR39081">
    <property type="entry name" value="MUT7-C DOMAIN-CONTAINING PROTEIN"/>
    <property type="match status" value="1"/>
</dbReference>
<dbReference type="Proteomes" id="UP001144471">
    <property type="component" value="Unassembled WGS sequence"/>
</dbReference>
<organism evidence="3 4">
    <name type="scientific">Propionigenium maris DSM 9537</name>
    <dbReference type="NCBI Taxonomy" id="1123000"/>
    <lineage>
        <taxon>Bacteria</taxon>
        <taxon>Fusobacteriati</taxon>
        <taxon>Fusobacteriota</taxon>
        <taxon>Fusobacteriia</taxon>
        <taxon>Fusobacteriales</taxon>
        <taxon>Fusobacteriaceae</taxon>
        <taxon>Propionigenium</taxon>
    </lineage>
</organism>
<evidence type="ECO:0000259" key="1">
    <source>
        <dbReference type="Pfam" id="PF01927"/>
    </source>
</evidence>
<feature type="domain" description="Mut7-C RNAse" evidence="1">
    <location>
        <begin position="95"/>
        <end position="237"/>
    </location>
</feature>
<name>A0A9W6LN00_9FUSO</name>
<evidence type="ECO:0008006" key="5">
    <source>
        <dbReference type="Google" id="ProtNLM"/>
    </source>
</evidence>
<dbReference type="AlphaFoldDB" id="A0A9W6LN00"/>
<protein>
    <recommendedName>
        <fullName evidence="5">Twitching motility protein PilT</fullName>
    </recommendedName>
</protein>
<dbReference type="Pfam" id="PF14451">
    <property type="entry name" value="Ub-Mut7C"/>
    <property type="match status" value="1"/>
</dbReference>
<evidence type="ECO:0000259" key="2">
    <source>
        <dbReference type="Pfam" id="PF14451"/>
    </source>
</evidence>
<dbReference type="Pfam" id="PF01927">
    <property type="entry name" value="Mut7-C"/>
    <property type="match status" value="1"/>
</dbReference>
<dbReference type="RefSeq" id="WP_281836212.1">
    <property type="nucleotide sequence ID" value="NZ_BSDY01000010.1"/>
</dbReference>
<gene>
    <name evidence="3" type="ORF">PM10SUCC1_23500</name>
</gene>